<dbReference type="EMBL" id="JAGGJU010000012">
    <property type="protein sequence ID" value="MBP1852656.1"/>
    <property type="molecule type" value="Genomic_DNA"/>
</dbReference>
<accession>A0ABS4E3Y3</accession>
<comment type="caution">
    <text evidence="2">The sequence shown here is derived from an EMBL/GenBank/DDBJ whole genome shotgun (WGS) entry which is preliminary data.</text>
</comment>
<evidence type="ECO:0000313" key="2">
    <source>
        <dbReference type="EMBL" id="MBP1852656.1"/>
    </source>
</evidence>
<dbReference type="RefSeq" id="WP_209947668.1">
    <property type="nucleotide sequence ID" value="NZ_JAGGJU010000012.1"/>
</dbReference>
<proteinExistence type="predicted"/>
<dbReference type="InterPro" id="IPR015069">
    <property type="entry name" value="2H-PEstase_DUF1868"/>
</dbReference>
<evidence type="ECO:0000259" key="1">
    <source>
        <dbReference type="Pfam" id="PF08975"/>
    </source>
</evidence>
<evidence type="ECO:0000313" key="3">
    <source>
        <dbReference type="Proteomes" id="UP000759443"/>
    </source>
</evidence>
<feature type="domain" description="DUF1868" evidence="1">
    <location>
        <begin position="28"/>
        <end position="140"/>
    </location>
</feature>
<protein>
    <recommendedName>
        <fullName evidence="1">DUF1868 domain-containing protein</fullName>
    </recommendedName>
</protein>
<keyword evidence="3" id="KW-1185">Reference proteome</keyword>
<gene>
    <name evidence="2" type="ORF">J2Z17_004114</name>
</gene>
<name>A0ABS4E3Y3_9HYPH</name>
<organism evidence="2 3">
    <name type="scientific">Rhizobium halophytocola</name>
    <dbReference type="NCBI Taxonomy" id="735519"/>
    <lineage>
        <taxon>Bacteria</taxon>
        <taxon>Pseudomonadati</taxon>
        <taxon>Pseudomonadota</taxon>
        <taxon>Alphaproteobacteria</taxon>
        <taxon>Hyphomicrobiales</taxon>
        <taxon>Rhizobiaceae</taxon>
        <taxon>Rhizobium/Agrobacterium group</taxon>
        <taxon>Rhizobium</taxon>
    </lineage>
</organism>
<dbReference type="Gene3D" id="3.90.1140.10">
    <property type="entry name" value="Cyclic phosphodiesterase"/>
    <property type="match status" value="1"/>
</dbReference>
<dbReference type="InterPro" id="IPR009097">
    <property type="entry name" value="Cyclic_Pdiesterase"/>
</dbReference>
<dbReference type="Proteomes" id="UP000759443">
    <property type="component" value="Unassembled WGS sequence"/>
</dbReference>
<dbReference type="SUPFAM" id="SSF55144">
    <property type="entry name" value="LigT-like"/>
    <property type="match status" value="1"/>
</dbReference>
<dbReference type="Pfam" id="PF08975">
    <property type="entry name" value="2H-phosphodiest"/>
    <property type="match status" value="1"/>
</dbReference>
<reference evidence="2 3" key="1">
    <citation type="submission" date="2021-03" db="EMBL/GenBank/DDBJ databases">
        <title>Genomic Encyclopedia of Type Strains, Phase IV (KMG-IV): sequencing the most valuable type-strain genomes for metagenomic binning, comparative biology and taxonomic classification.</title>
        <authorList>
            <person name="Goeker M."/>
        </authorList>
    </citation>
    <scope>NUCLEOTIDE SEQUENCE [LARGE SCALE GENOMIC DNA]</scope>
    <source>
        <strain evidence="2 3">DSM 21600</strain>
    </source>
</reference>
<sequence length="240" mass="27133">MDATIVTPKLYPFSKSRMVEPPRHLGTRYDRSGTFLPEPGNTVVCHLVEGSETQAALVDARARYLSAPETEKLAFTPISSLHMTLFQGVIEYRRQPDYWPPELALDTTIPATTAHLLARLADFEGGPEFKVRVVDALPTGLTVEGATPSDRQALTLWRDRLADRFGYRHPDHDTYVFHITFAYPVAYFVDASLPVWQTMLAEVVEDIARRAPVLDLKAPAFCRFEDMNHFEELLVLPFGR</sequence>